<proteinExistence type="inferred from homology"/>
<feature type="compositionally biased region" description="Polar residues" evidence="7">
    <location>
        <begin position="246"/>
        <end position="265"/>
    </location>
</feature>
<dbReference type="RefSeq" id="XP_072581029.1">
    <property type="nucleotide sequence ID" value="XM_072724928.1"/>
</dbReference>
<reference evidence="10" key="1">
    <citation type="submission" date="2025-08" db="UniProtKB">
        <authorList>
            <consortium name="RefSeq"/>
        </authorList>
    </citation>
    <scope>IDENTIFICATION</scope>
    <source>
        <tissue evidence="10">Cell line</tissue>
    </source>
</reference>
<evidence type="ECO:0000256" key="6">
    <source>
        <dbReference type="ARBA" id="ARBA00023228"/>
    </source>
</evidence>
<dbReference type="InterPro" id="IPR028084">
    <property type="entry name" value="FNIP_N_dom"/>
</dbReference>
<dbReference type="Proteomes" id="UP001652641">
    <property type="component" value="Chromosome 10"/>
</dbReference>
<sequence length="1168" mass="129219">MCGGTAKTANQPGGWQESARCVCHASSGAGRTIKTPLCTKTRKRARVGRGTTDRLELSHRLFFGRRNYTLDGRNNRQRSQMSTWCSWSCSEFDLNEIRLIVYQDCERRGRQVLFDSKAVHKIEEVATQKTEDVPIKLSAKCCQGSGGSSSVSSHSSSGGSLHHAKEQLPKYQYTRPASDVNMLGEMMFGSVAMSYKGSTLKIHYIRSPPQLMISKVFSARMGSFCGSTNNLQDSFEYIHQDPNLGKLNTNQNNLGPCRTGSNLAHSTPVDMPSRGQNEDRDSGIARSASLSSLLITPFPSPSSSTSSSSSYQRRWLRSQTTSLENGIIPRRSTDETFSLAEETCSSNPAIVRRKKIAISIIFSLCEKEDAQRNFQDFFFSHFPLFESHMNRLKSAIEKAMISCRKIAESSLRVQFYVSRLMEALGEFRGTIWNLYSVPRIAEPVWLTMMSSTLEKTQLCQRFLKEFTLLIEQINKNQFFAALLTAVLTYHLAWVPTVMPVDHPPIKAFSEKRTSQSVNTLAKTHPYNPLWAQLGDLYGAIGSPVRLTRTVVVGKQKDLVQRILYVLTYFLRCSELQENQLTWSGSHGEGDQVLNGSNITTALERGEVEESEYVVVTVRSEPALLPPILPPTMAEGRSPRPEGLSVSPEGTDIRDLCSKPDKEGTTRPEQSSQACSMEFQEPALDSSWKPQGTFCGEEESERGAPQDGSSRFSSCEGLGAGGKLSQQAVSEELKGEMPKKLTDRSAAWPCPDRHSWEKPPLEKVTFQIGSSVSPESDFESRTQKMEKRLMACRQYPELACHPPAKSGMAADMPQDQQLSRCFFTPGFQKNGHCPQSQSYERDEGEFERDFAEDRGIKTKVVAAATGQPDQSADSLAPNGGAAGTGARMLEKTRHLYLKDAEGPLMSPVPSRCAQQDSGFSGTADVPCGDADRKANFRMEGDIPRNESSDSALGDSDEEACASASLNLGHSNDRTEGSLEVELPLPRSQSISNPNVRNFGRSLLAGYCPTYMPDLVLHGTSSDEKLKQCLVADLVHTVHHPVLDEPIAEAVCIIADTDKWSVQVATSQRKVTDSMKLGQDVLVSSQVSSLLHSILQLYKLHLPADFCIMHLEDRLQEMYLKSKMLSEYLRGHTRVHVKELGVVLGIESNDLPLLTAIASTHSPYVAQILL</sequence>
<feature type="compositionally biased region" description="Basic and acidic residues" evidence="7">
    <location>
        <begin position="650"/>
        <end position="665"/>
    </location>
</feature>
<dbReference type="InterPro" id="IPR026156">
    <property type="entry name" value="FNIP_fam"/>
</dbReference>
<dbReference type="InterPro" id="IPR037545">
    <property type="entry name" value="DENN_FNIP1/2"/>
</dbReference>
<keyword evidence="9" id="KW-1185">Reference proteome</keyword>
<evidence type="ECO:0000256" key="1">
    <source>
        <dbReference type="ARBA" id="ARBA00004496"/>
    </source>
</evidence>
<dbReference type="Pfam" id="PF14637">
    <property type="entry name" value="FNIP_M"/>
    <property type="match status" value="1"/>
</dbReference>
<dbReference type="Pfam" id="PF14638">
    <property type="entry name" value="FNIP_C"/>
    <property type="match status" value="1"/>
</dbReference>
<keyword evidence="4" id="KW-0963">Cytoplasm</keyword>
<dbReference type="InterPro" id="IPR028086">
    <property type="entry name" value="FNIP_C_dom"/>
</dbReference>
<gene>
    <name evidence="10" type="primary">FNIP2</name>
</gene>
<evidence type="ECO:0000313" key="9">
    <source>
        <dbReference type="Proteomes" id="UP001652641"/>
    </source>
</evidence>
<evidence type="ECO:0000313" key="10">
    <source>
        <dbReference type="RefSeq" id="XP_072581029.1"/>
    </source>
</evidence>
<organism evidence="9 10">
    <name type="scientific">Vulpes vulpes</name>
    <name type="common">Red fox</name>
    <dbReference type="NCBI Taxonomy" id="9627"/>
    <lineage>
        <taxon>Eukaryota</taxon>
        <taxon>Metazoa</taxon>
        <taxon>Chordata</taxon>
        <taxon>Craniata</taxon>
        <taxon>Vertebrata</taxon>
        <taxon>Euteleostomi</taxon>
        <taxon>Mammalia</taxon>
        <taxon>Eutheria</taxon>
        <taxon>Laurasiatheria</taxon>
        <taxon>Carnivora</taxon>
        <taxon>Caniformia</taxon>
        <taxon>Canidae</taxon>
        <taxon>Vulpes</taxon>
    </lineage>
</organism>
<evidence type="ECO:0000256" key="3">
    <source>
        <dbReference type="ARBA" id="ARBA00007541"/>
    </source>
</evidence>
<feature type="compositionally biased region" description="Low complexity" evidence="7">
    <location>
        <begin position="148"/>
        <end position="160"/>
    </location>
</feature>
<feature type="region of interest" description="Disordered" evidence="7">
    <location>
        <begin position="246"/>
        <end position="282"/>
    </location>
</feature>
<comment type="similarity">
    <text evidence="3">Belongs to the FNIP family.</text>
</comment>
<dbReference type="PANTHER" id="PTHR21634">
    <property type="entry name" value="RE13835P"/>
    <property type="match status" value="1"/>
</dbReference>
<dbReference type="PROSITE" id="PS51836">
    <property type="entry name" value="DENN_FNIP12"/>
    <property type="match status" value="1"/>
</dbReference>
<name>A0ABM4XSK7_VULVU</name>
<dbReference type="Pfam" id="PF14636">
    <property type="entry name" value="FNIP_N"/>
    <property type="match status" value="1"/>
</dbReference>
<feature type="compositionally biased region" description="Basic and acidic residues" evidence="7">
    <location>
        <begin position="730"/>
        <end position="742"/>
    </location>
</feature>
<feature type="region of interest" description="Disordered" evidence="7">
    <location>
        <begin position="624"/>
        <end position="753"/>
    </location>
</feature>
<evidence type="ECO:0000256" key="2">
    <source>
        <dbReference type="ARBA" id="ARBA00004656"/>
    </source>
</evidence>
<evidence type="ECO:0000256" key="4">
    <source>
        <dbReference type="ARBA" id="ARBA00022490"/>
    </source>
</evidence>
<accession>A0ABM4XSK7</accession>
<evidence type="ECO:0000256" key="7">
    <source>
        <dbReference type="SAM" id="MobiDB-lite"/>
    </source>
</evidence>
<feature type="region of interest" description="Disordered" evidence="7">
    <location>
        <begin position="906"/>
        <end position="925"/>
    </location>
</feature>
<dbReference type="InterPro" id="IPR028085">
    <property type="entry name" value="FNIP_mid_dom"/>
</dbReference>
<keyword evidence="6" id="KW-0458">Lysosome</keyword>
<comment type="subcellular location">
    <subcellularLocation>
        <location evidence="1">Cytoplasm</location>
    </subcellularLocation>
    <subcellularLocation>
        <location evidence="2">Lysosome membrane</location>
    </subcellularLocation>
</comment>
<feature type="region of interest" description="Disordered" evidence="7">
    <location>
        <begin position="148"/>
        <end position="168"/>
    </location>
</feature>
<protein>
    <submittedName>
        <fullName evidence="10">Folliculin-interacting protein 2 isoform X2</fullName>
    </submittedName>
</protein>
<evidence type="ECO:0000259" key="8">
    <source>
        <dbReference type="PROSITE" id="PS51836"/>
    </source>
</evidence>
<dbReference type="PANTHER" id="PTHR21634:SF11">
    <property type="entry name" value="FOLLICULIN-INTERACTING PROTEIN 2"/>
    <property type="match status" value="1"/>
</dbReference>
<feature type="compositionally biased region" description="Basic and acidic residues" evidence="7">
    <location>
        <begin position="937"/>
        <end position="946"/>
    </location>
</feature>
<keyword evidence="5" id="KW-0472">Membrane</keyword>
<dbReference type="GeneID" id="112926923"/>
<feature type="region of interest" description="Disordered" evidence="7">
    <location>
        <begin position="864"/>
        <end position="883"/>
    </location>
</feature>
<feature type="region of interest" description="Disordered" evidence="7">
    <location>
        <begin position="937"/>
        <end position="957"/>
    </location>
</feature>
<feature type="domain" description="UDENN FNIP1/2-type" evidence="8">
    <location>
        <begin position="92"/>
        <end position="1159"/>
    </location>
</feature>
<evidence type="ECO:0000256" key="5">
    <source>
        <dbReference type="ARBA" id="ARBA00023136"/>
    </source>
</evidence>
<dbReference type="PRINTS" id="PR02073">
    <property type="entry name" value="FOLLICULNIP1"/>
</dbReference>